<accession>A0A371CKR0</accession>
<evidence type="ECO:0000313" key="2">
    <source>
        <dbReference type="EMBL" id="RDX40865.1"/>
    </source>
</evidence>
<gene>
    <name evidence="2" type="ORF">OH76DRAFT_283041</name>
</gene>
<feature type="region of interest" description="Disordered" evidence="1">
    <location>
        <begin position="95"/>
        <end position="124"/>
    </location>
</feature>
<reference evidence="2 3" key="1">
    <citation type="journal article" date="2018" name="Biotechnol. Biofuels">
        <title>Integrative visual omics of the white-rot fungus Polyporus brumalis exposes the biotechnological potential of its oxidative enzymes for delignifying raw plant biomass.</title>
        <authorList>
            <person name="Miyauchi S."/>
            <person name="Rancon A."/>
            <person name="Drula E."/>
            <person name="Hage H."/>
            <person name="Chaduli D."/>
            <person name="Favel A."/>
            <person name="Grisel S."/>
            <person name="Henrissat B."/>
            <person name="Herpoel-Gimbert I."/>
            <person name="Ruiz-Duenas F.J."/>
            <person name="Chevret D."/>
            <person name="Hainaut M."/>
            <person name="Lin J."/>
            <person name="Wang M."/>
            <person name="Pangilinan J."/>
            <person name="Lipzen A."/>
            <person name="Lesage-Meessen L."/>
            <person name="Navarro D."/>
            <person name="Riley R."/>
            <person name="Grigoriev I.V."/>
            <person name="Zhou S."/>
            <person name="Raouche S."/>
            <person name="Rosso M.N."/>
        </authorList>
    </citation>
    <scope>NUCLEOTIDE SEQUENCE [LARGE SCALE GENOMIC DNA]</scope>
    <source>
        <strain evidence="2 3">BRFM 1820</strain>
    </source>
</reference>
<proteinExistence type="predicted"/>
<sequence>MHSPSHLRFASINRPVSHRKTRKREENTLESPSYPMTAPCLRSWRPKFSIASAKPNCRQINNGLSRCKPSGYSYSPRRHDVHIQDRAIGRRRALSNCSATRTHSDSPPCTKSSASRQNRDPHRM</sequence>
<dbReference type="AlphaFoldDB" id="A0A371CKR0"/>
<evidence type="ECO:0000313" key="3">
    <source>
        <dbReference type="Proteomes" id="UP000256964"/>
    </source>
</evidence>
<protein>
    <submittedName>
        <fullName evidence="2">Uncharacterized protein</fullName>
    </submittedName>
</protein>
<keyword evidence="3" id="KW-1185">Reference proteome</keyword>
<organism evidence="2 3">
    <name type="scientific">Lentinus brumalis</name>
    <dbReference type="NCBI Taxonomy" id="2498619"/>
    <lineage>
        <taxon>Eukaryota</taxon>
        <taxon>Fungi</taxon>
        <taxon>Dikarya</taxon>
        <taxon>Basidiomycota</taxon>
        <taxon>Agaricomycotina</taxon>
        <taxon>Agaricomycetes</taxon>
        <taxon>Polyporales</taxon>
        <taxon>Polyporaceae</taxon>
        <taxon>Lentinus</taxon>
    </lineage>
</organism>
<evidence type="ECO:0000256" key="1">
    <source>
        <dbReference type="SAM" id="MobiDB-lite"/>
    </source>
</evidence>
<dbReference type="Proteomes" id="UP000256964">
    <property type="component" value="Unassembled WGS sequence"/>
</dbReference>
<feature type="compositionally biased region" description="Polar residues" evidence="1">
    <location>
        <begin position="95"/>
        <end position="116"/>
    </location>
</feature>
<feature type="region of interest" description="Disordered" evidence="1">
    <location>
        <begin position="1"/>
        <end position="36"/>
    </location>
</feature>
<dbReference type="EMBL" id="KZ857533">
    <property type="protein sequence ID" value="RDX40865.1"/>
    <property type="molecule type" value="Genomic_DNA"/>
</dbReference>
<name>A0A371CKR0_9APHY</name>